<reference evidence="14 15" key="1">
    <citation type="submission" date="2024-06" db="EMBL/GenBank/DDBJ databases">
        <title>Genomic Encyclopedia of Type Strains, Phase IV (KMG-IV): sequencing the most valuable type-strain genomes for metagenomic binning, comparative biology and taxonomic classification.</title>
        <authorList>
            <person name="Goeker M."/>
        </authorList>
    </citation>
    <scope>NUCLEOTIDE SEQUENCE [LARGE SCALE GENOMIC DNA]</scope>
    <source>
        <strain evidence="14 15">DSM 21460</strain>
    </source>
</reference>
<dbReference type="PANTHER" id="PTHR20941:SF1">
    <property type="entry name" value="FOLIC ACID SYNTHESIS PROTEIN FOL1"/>
    <property type="match status" value="1"/>
</dbReference>
<dbReference type="Pfam" id="PF00809">
    <property type="entry name" value="Pterin_bind"/>
    <property type="match status" value="1"/>
</dbReference>
<dbReference type="EC" id="2.5.1.15" evidence="5 12"/>
<dbReference type="InterPro" id="IPR045031">
    <property type="entry name" value="DHP_synth-like"/>
</dbReference>
<comment type="similarity">
    <text evidence="4 12">Belongs to the DHPS family.</text>
</comment>
<comment type="catalytic activity">
    <reaction evidence="1">
        <text>(7,8-dihydropterin-6-yl)methyl diphosphate + 4-aminobenzoate = 7,8-dihydropteroate + diphosphate</text>
        <dbReference type="Rhea" id="RHEA:19949"/>
        <dbReference type="ChEBI" id="CHEBI:17836"/>
        <dbReference type="ChEBI" id="CHEBI:17839"/>
        <dbReference type="ChEBI" id="CHEBI:33019"/>
        <dbReference type="ChEBI" id="CHEBI:72950"/>
        <dbReference type="EC" id="2.5.1.15"/>
    </reaction>
</comment>
<evidence type="ECO:0000256" key="1">
    <source>
        <dbReference type="ARBA" id="ARBA00000012"/>
    </source>
</evidence>
<keyword evidence="10 12" id="KW-0289">Folate biosynthesis</keyword>
<dbReference type="EMBL" id="JBEPMA010000003">
    <property type="protein sequence ID" value="MET3617124.1"/>
    <property type="molecule type" value="Genomic_DNA"/>
</dbReference>
<dbReference type="Proteomes" id="UP001549162">
    <property type="component" value="Unassembled WGS sequence"/>
</dbReference>
<dbReference type="InterPro" id="IPR011005">
    <property type="entry name" value="Dihydropteroate_synth-like_sf"/>
</dbReference>
<feature type="domain" description="Pterin-binding" evidence="13">
    <location>
        <begin position="19"/>
        <end position="305"/>
    </location>
</feature>
<comment type="caution">
    <text evidence="14">The sequence shown here is derived from an EMBL/GenBank/DDBJ whole genome shotgun (WGS) entry which is preliminary data.</text>
</comment>
<dbReference type="PROSITE" id="PS00792">
    <property type="entry name" value="DHPS_1"/>
    <property type="match status" value="1"/>
</dbReference>
<accession>A0ABV2JBH3</accession>
<evidence type="ECO:0000256" key="11">
    <source>
        <dbReference type="ARBA" id="ARBA00030193"/>
    </source>
</evidence>
<sequence>MDTDIFRFKDKTIKKGGETILCGIVNVTPDSFSDGGKFFGVDKAVKRALELIDEGAGMIDIGGESTRPGSTYVDIEEEINRVVPVIRKLKEMTNIPISIDTWKADVAEKAIENGADIVNDITGFLGDSKMAEVVSKTDAGAILMFNPVLARPNHESSKKFPKFGGDWIFSNEELKSFENMEIVELMKKYFEKSISLCNKYGINKDRIMLDPGIGFGLTKKENLKLVDEIDVIKDMGYFTFLGVSRKRFIVNLLNDNGIDSSAETNLGFENRDEASSALTTIGAYKGVEVLRVHTVKHHKIAKIVGDAIRMNASLKDINFDAYR</sequence>
<evidence type="ECO:0000256" key="4">
    <source>
        <dbReference type="ARBA" id="ARBA00009503"/>
    </source>
</evidence>
<dbReference type="RefSeq" id="WP_354367271.1">
    <property type="nucleotide sequence ID" value="NZ_JBEPMA010000003.1"/>
</dbReference>
<comment type="cofactor">
    <cofactor evidence="2 12">
        <name>Mg(2+)</name>
        <dbReference type="ChEBI" id="CHEBI:18420"/>
    </cofactor>
</comment>
<proteinExistence type="inferred from homology"/>
<evidence type="ECO:0000256" key="10">
    <source>
        <dbReference type="ARBA" id="ARBA00022909"/>
    </source>
</evidence>
<dbReference type="Gene3D" id="3.20.20.20">
    <property type="entry name" value="Dihydropteroate synthase-like"/>
    <property type="match status" value="1"/>
</dbReference>
<evidence type="ECO:0000256" key="8">
    <source>
        <dbReference type="ARBA" id="ARBA00022723"/>
    </source>
</evidence>
<evidence type="ECO:0000313" key="14">
    <source>
        <dbReference type="EMBL" id="MET3617124.1"/>
    </source>
</evidence>
<organism evidence="14 15">
    <name type="scientific">Peptoniphilus olsenii</name>
    <dbReference type="NCBI Taxonomy" id="411570"/>
    <lineage>
        <taxon>Bacteria</taxon>
        <taxon>Bacillati</taxon>
        <taxon>Bacillota</taxon>
        <taxon>Tissierellia</taxon>
        <taxon>Tissierellales</taxon>
        <taxon>Peptoniphilaceae</taxon>
        <taxon>Peptoniphilus</taxon>
    </lineage>
</organism>
<evidence type="ECO:0000256" key="3">
    <source>
        <dbReference type="ARBA" id="ARBA00004763"/>
    </source>
</evidence>
<comment type="function">
    <text evidence="12">Catalyzes the condensation of para-aminobenzoate (pABA) with 6-hydroxymethyl-7,8-dihydropterin diphosphate (DHPt-PP) to form 7,8-dihydropteroate (H2Pte), the immediate precursor of folate derivatives.</text>
</comment>
<evidence type="ECO:0000256" key="12">
    <source>
        <dbReference type="RuleBase" id="RU361205"/>
    </source>
</evidence>
<dbReference type="PANTHER" id="PTHR20941">
    <property type="entry name" value="FOLATE SYNTHESIS PROTEINS"/>
    <property type="match status" value="1"/>
</dbReference>
<protein>
    <recommendedName>
        <fullName evidence="6 12">Dihydropteroate synthase</fullName>
        <shortName evidence="12">DHPS</shortName>
        <ecNumber evidence="5 12">2.5.1.15</ecNumber>
    </recommendedName>
    <alternativeName>
        <fullName evidence="11 12">Dihydropteroate pyrophosphorylase</fullName>
    </alternativeName>
</protein>
<dbReference type="SUPFAM" id="SSF51717">
    <property type="entry name" value="Dihydropteroate synthetase-like"/>
    <property type="match status" value="1"/>
</dbReference>
<dbReference type="InterPro" id="IPR006390">
    <property type="entry name" value="DHP_synth_dom"/>
</dbReference>
<dbReference type="GO" id="GO:0004156">
    <property type="term" value="F:dihydropteroate synthase activity"/>
    <property type="evidence" value="ECO:0007669"/>
    <property type="project" value="UniProtKB-EC"/>
</dbReference>
<dbReference type="PROSITE" id="PS00793">
    <property type="entry name" value="DHPS_2"/>
    <property type="match status" value="1"/>
</dbReference>
<evidence type="ECO:0000256" key="7">
    <source>
        <dbReference type="ARBA" id="ARBA00022679"/>
    </source>
</evidence>
<comment type="pathway">
    <text evidence="3 12">Cofactor biosynthesis; tetrahydrofolate biosynthesis; 7,8-dihydrofolate from 2-amino-4-hydroxy-6-hydroxymethyl-7,8-dihydropteridine diphosphate and 4-aminobenzoate: step 1/2.</text>
</comment>
<keyword evidence="8 12" id="KW-0479">Metal-binding</keyword>
<dbReference type="NCBIfam" id="TIGR01496">
    <property type="entry name" value="DHPS"/>
    <property type="match status" value="1"/>
</dbReference>
<name>A0ABV2JBH3_9FIRM</name>
<dbReference type="InterPro" id="IPR000489">
    <property type="entry name" value="Pterin-binding_dom"/>
</dbReference>
<evidence type="ECO:0000256" key="5">
    <source>
        <dbReference type="ARBA" id="ARBA00012458"/>
    </source>
</evidence>
<dbReference type="PROSITE" id="PS50972">
    <property type="entry name" value="PTERIN_BINDING"/>
    <property type="match status" value="1"/>
</dbReference>
<evidence type="ECO:0000256" key="6">
    <source>
        <dbReference type="ARBA" id="ARBA00016919"/>
    </source>
</evidence>
<dbReference type="CDD" id="cd00739">
    <property type="entry name" value="DHPS"/>
    <property type="match status" value="1"/>
</dbReference>
<keyword evidence="15" id="KW-1185">Reference proteome</keyword>
<evidence type="ECO:0000259" key="13">
    <source>
        <dbReference type="PROSITE" id="PS50972"/>
    </source>
</evidence>
<evidence type="ECO:0000256" key="9">
    <source>
        <dbReference type="ARBA" id="ARBA00022842"/>
    </source>
</evidence>
<gene>
    <name evidence="14" type="ORF">ABID14_000752</name>
</gene>
<evidence type="ECO:0000313" key="15">
    <source>
        <dbReference type="Proteomes" id="UP001549162"/>
    </source>
</evidence>
<evidence type="ECO:0000256" key="2">
    <source>
        <dbReference type="ARBA" id="ARBA00001946"/>
    </source>
</evidence>
<keyword evidence="9 12" id="KW-0460">Magnesium</keyword>
<keyword evidence="7 12" id="KW-0808">Transferase</keyword>